<organism evidence="1 2">
    <name type="scientific">Adineta steineri</name>
    <dbReference type="NCBI Taxonomy" id="433720"/>
    <lineage>
        <taxon>Eukaryota</taxon>
        <taxon>Metazoa</taxon>
        <taxon>Spiralia</taxon>
        <taxon>Gnathifera</taxon>
        <taxon>Rotifera</taxon>
        <taxon>Eurotatoria</taxon>
        <taxon>Bdelloidea</taxon>
        <taxon>Adinetida</taxon>
        <taxon>Adinetidae</taxon>
        <taxon>Adineta</taxon>
    </lineage>
</organism>
<name>A0A814FP79_9BILA</name>
<dbReference type="EMBL" id="CAJNOM010000073">
    <property type="protein sequence ID" value="CAF0984764.1"/>
    <property type="molecule type" value="Genomic_DNA"/>
</dbReference>
<sequence>MATTLPPVATTQSPFNPSISHPTQIIISENLKQAALDHIAYLKEFYDHPEYLKKQSREYAVYRYETFWLPFLAETMESDVIPPLDILFVWHSHMLAPTAYASDCERLFGRILSNRVRPRTPQLLQFSEQLWMKKYNRTMPYELDYSSNIQVIPPYTSKIKYALSQAVERQADFYYNVALGHYKDSEFLDEAVKRYKKFIYLKRLNPQLYVVPMYDIDIIWHTHQLFPEAYRRDMIANLQHVLHHDDTVQDRTSNSKLSTSDHETRHKWFELYGDRLPKNGCMYRGKTSKDFYQFVTDFNFLLECQRYTMYVQFLDNKSAATGVTRKDNDNRVSTIVSLHDHSVVGEPLPDQIFAQINSSEQELFARGSSGYIEAHFEADYTDLTAQLSLKIQQKAGYWPMNYFSTLEEFEIPADKLLPITQFNQPVKANNNAGGEEESGGLYFLFNKPIDQYSVLRQMVPTAKRLTIGISAMDVNTVIVRYDASQYEEATLDTNYLTQLGTSFLFNLENVTVRQALHSILPVHQDQPTLLNIRHTILNEIDIFTATFNSAIFASCHSLNWSQLPLPNQVSPNHDNSIITFEPEKEEALIIKDHSGDWGIVKFSKDLFTASLDDNVTDKNNQFSLYRFMPDGQVEEEIVYVDWEDDKWLIGSNNFGIEMNTWSISVKRIAIKNSMQYICLGAALISRFDTLFTQIFGRNDDETHLTTATNGNYNDNDLLANDIGKINLNGSTGINNTRNTLSNKTPQMAMNHV</sequence>
<keyword evidence="2" id="KW-1185">Reference proteome</keyword>
<comment type="caution">
    <text evidence="1">The sequence shown here is derived from an EMBL/GenBank/DDBJ whole genome shotgun (WGS) entry which is preliminary data.</text>
</comment>
<proteinExistence type="predicted"/>
<accession>A0A814FP79</accession>
<protein>
    <submittedName>
        <fullName evidence="1">Uncharacterized protein</fullName>
    </submittedName>
</protein>
<dbReference type="AlphaFoldDB" id="A0A814FP79"/>
<dbReference type="InterPro" id="IPR009836">
    <property type="entry name" value="GRDP-like"/>
</dbReference>
<evidence type="ECO:0000313" key="2">
    <source>
        <dbReference type="Proteomes" id="UP000663832"/>
    </source>
</evidence>
<dbReference type="PANTHER" id="PTHR34365:SF7">
    <property type="entry name" value="GLYCINE-RICH DOMAIN-CONTAINING PROTEIN 1"/>
    <property type="match status" value="1"/>
</dbReference>
<dbReference type="OrthoDB" id="2684236at2759"/>
<evidence type="ECO:0000313" key="1">
    <source>
        <dbReference type="EMBL" id="CAF0984764.1"/>
    </source>
</evidence>
<dbReference type="Proteomes" id="UP000663832">
    <property type="component" value="Unassembled WGS sequence"/>
</dbReference>
<gene>
    <name evidence="1" type="ORF">QVE165_LOCUS14060</name>
</gene>
<dbReference type="Pfam" id="PF07173">
    <property type="entry name" value="GRDP-like"/>
    <property type="match status" value="1"/>
</dbReference>
<dbReference type="PANTHER" id="PTHR34365">
    <property type="entry name" value="ENOLASE (DUF1399)"/>
    <property type="match status" value="1"/>
</dbReference>
<reference evidence="1" key="1">
    <citation type="submission" date="2021-02" db="EMBL/GenBank/DDBJ databases">
        <authorList>
            <person name="Nowell W R."/>
        </authorList>
    </citation>
    <scope>NUCLEOTIDE SEQUENCE</scope>
</reference>